<dbReference type="Pfam" id="PF17932">
    <property type="entry name" value="TetR_C_24"/>
    <property type="match status" value="1"/>
</dbReference>
<keyword evidence="1" id="KW-0805">Transcription regulation</keyword>
<accession>A0ABP9BMM3</accession>
<dbReference type="PROSITE" id="PS50977">
    <property type="entry name" value="HTH_TETR_2"/>
    <property type="match status" value="2"/>
</dbReference>
<gene>
    <name evidence="6" type="ORF">GCM10023200_37210</name>
</gene>
<evidence type="ECO:0000313" key="7">
    <source>
        <dbReference type="Proteomes" id="UP001500928"/>
    </source>
</evidence>
<dbReference type="SUPFAM" id="SSF48498">
    <property type="entry name" value="Tetracyclin repressor-like, C-terminal domain"/>
    <property type="match status" value="1"/>
</dbReference>
<evidence type="ECO:0000313" key="6">
    <source>
        <dbReference type="EMBL" id="GAA4797547.1"/>
    </source>
</evidence>
<keyword evidence="2 4" id="KW-0238">DNA-binding</keyword>
<sequence>MTTTGREQTFTRRRPRDRRRQILAAAAARFWSLGYHQVGMADVATAVDIAPSALYRHVRGKQELLLAVLDDHLVRIEALVAAPGGDLLDGLAALALERREFGLLWEREAGHLPDDERRAIRHRLRAVADVVAAHAGGDAADLRSWAALSVLDSPSHHRFRLDEGRFAPLLAGAARAVLTAPLPPASGGTDDVARPGVLAPAARREALLAAATRLFGERGYPAVGLTDIGAAAGIAGPSVYRHFATKTDLLLRVLHRGDEALWLGLHHALARGADPGDALARLAADYTAFVADNPEIVSVLISQVIHLPDPDRAALRRSQRDYLGEWVALLTAARPGLPPDEARVLVHAALALVNSVARVHHLALCPGARARTAALAGAVLAAVPGASGRA</sequence>
<dbReference type="PRINTS" id="PR00455">
    <property type="entry name" value="HTHTETR"/>
</dbReference>
<name>A0ABP9BMM3_9PSEU</name>
<dbReference type="EMBL" id="BAABHO010000031">
    <property type="protein sequence ID" value="GAA4797547.1"/>
    <property type="molecule type" value="Genomic_DNA"/>
</dbReference>
<dbReference type="SUPFAM" id="SSF46689">
    <property type="entry name" value="Homeodomain-like"/>
    <property type="match status" value="2"/>
</dbReference>
<dbReference type="InterPro" id="IPR009057">
    <property type="entry name" value="Homeodomain-like_sf"/>
</dbReference>
<dbReference type="Gene3D" id="1.10.10.60">
    <property type="entry name" value="Homeodomain-like"/>
    <property type="match status" value="2"/>
</dbReference>
<comment type="caution">
    <text evidence="6">The sequence shown here is derived from an EMBL/GenBank/DDBJ whole genome shotgun (WGS) entry which is preliminary data.</text>
</comment>
<dbReference type="Pfam" id="PF00440">
    <property type="entry name" value="TetR_N"/>
    <property type="match status" value="2"/>
</dbReference>
<dbReference type="InterPro" id="IPR050109">
    <property type="entry name" value="HTH-type_TetR-like_transc_reg"/>
</dbReference>
<feature type="domain" description="HTH tetR-type" evidence="5">
    <location>
        <begin position="201"/>
        <end position="261"/>
    </location>
</feature>
<feature type="DNA-binding region" description="H-T-H motif" evidence="4">
    <location>
        <begin position="224"/>
        <end position="243"/>
    </location>
</feature>
<evidence type="ECO:0000256" key="4">
    <source>
        <dbReference type="PROSITE-ProRule" id="PRU00335"/>
    </source>
</evidence>
<dbReference type="Proteomes" id="UP001500928">
    <property type="component" value="Unassembled WGS sequence"/>
</dbReference>
<keyword evidence="7" id="KW-1185">Reference proteome</keyword>
<dbReference type="InterPro" id="IPR041490">
    <property type="entry name" value="KstR2_TetR_C"/>
</dbReference>
<evidence type="ECO:0000259" key="5">
    <source>
        <dbReference type="PROSITE" id="PS50977"/>
    </source>
</evidence>
<feature type="DNA-binding region" description="H-T-H motif" evidence="4">
    <location>
        <begin position="39"/>
        <end position="58"/>
    </location>
</feature>
<dbReference type="PANTHER" id="PTHR30055">
    <property type="entry name" value="HTH-TYPE TRANSCRIPTIONAL REGULATOR RUTR"/>
    <property type="match status" value="1"/>
</dbReference>
<keyword evidence="3" id="KW-0804">Transcription</keyword>
<dbReference type="InterPro" id="IPR036271">
    <property type="entry name" value="Tet_transcr_reg_TetR-rel_C_sf"/>
</dbReference>
<feature type="domain" description="HTH tetR-type" evidence="5">
    <location>
        <begin position="16"/>
        <end position="76"/>
    </location>
</feature>
<dbReference type="PANTHER" id="PTHR30055:SF234">
    <property type="entry name" value="HTH-TYPE TRANSCRIPTIONAL REGULATOR BETI"/>
    <property type="match status" value="1"/>
</dbReference>
<reference evidence="7" key="1">
    <citation type="journal article" date="2019" name="Int. J. Syst. Evol. Microbiol.">
        <title>The Global Catalogue of Microorganisms (GCM) 10K type strain sequencing project: providing services to taxonomists for standard genome sequencing and annotation.</title>
        <authorList>
            <consortium name="The Broad Institute Genomics Platform"/>
            <consortium name="The Broad Institute Genome Sequencing Center for Infectious Disease"/>
            <person name="Wu L."/>
            <person name="Ma J."/>
        </authorList>
    </citation>
    <scope>NUCLEOTIDE SEQUENCE [LARGE SCALE GENOMIC DNA]</scope>
    <source>
        <strain evidence="7">JCM 17979</strain>
    </source>
</reference>
<proteinExistence type="predicted"/>
<evidence type="ECO:0000256" key="3">
    <source>
        <dbReference type="ARBA" id="ARBA00023163"/>
    </source>
</evidence>
<evidence type="ECO:0000256" key="1">
    <source>
        <dbReference type="ARBA" id="ARBA00023015"/>
    </source>
</evidence>
<dbReference type="RefSeq" id="WP_345418360.1">
    <property type="nucleotide sequence ID" value="NZ_BAABHO010000031.1"/>
</dbReference>
<protein>
    <submittedName>
        <fullName evidence="6">TetR/AcrR family transcriptional regulator</fullName>
    </submittedName>
</protein>
<dbReference type="Gene3D" id="1.10.357.10">
    <property type="entry name" value="Tetracycline Repressor, domain 2"/>
    <property type="match status" value="2"/>
</dbReference>
<evidence type="ECO:0000256" key="2">
    <source>
        <dbReference type="ARBA" id="ARBA00023125"/>
    </source>
</evidence>
<organism evidence="6 7">
    <name type="scientific">Actinomycetospora chlora</name>
    <dbReference type="NCBI Taxonomy" id="663608"/>
    <lineage>
        <taxon>Bacteria</taxon>
        <taxon>Bacillati</taxon>
        <taxon>Actinomycetota</taxon>
        <taxon>Actinomycetes</taxon>
        <taxon>Pseudonocardiales</taxon>
        <taxon>Pseudonocardiaceae</taxon>
        <taxon>Actinomycetospora</taxon>
    </lineage>
</organism>
<dbReference type="InterPro" id="IPR001647">
    <property type="entry name" value="HTH_TetR"/>
</dbReference>